<evidence type="ECO:0000313" key="2">
    <source>
        <dbReference type="Proteomes" id="UP000638897"/>
    </source>
</evidence>
<reference evidence="1 2" key="1">
    <citation type="journal article" date="2020" name="ISME J.">
        <title>Comparative genomics reveals insights into cyanobacterial evolution and habitat adaptation.</title>
        <authorList>
            <person name="Chen M.Y."/>
            <person name="Teng W.K."/>
            <person name="Zhao L."/>
            <person name="Hu C.X."/>
            <person name="Zhou Y.K."/>
            <person name="Han B.P."/>
            <person name="Song L.R."/>
            <person name="Shu W.S."/>
        </authorList>
    </citation>
    <scope>NUCLEOTIDE SEQUENCE [LARGE SCALE GENOMIC DNA]</scope>
    <source>
        <strain evidence="1 2">FACHB-318</strain>
    </source>
</reference>
<proteinExistence type="predicted"/>
<dbReference type="RefSeq" id="WP_158303722.1">
    <property type="nucleotide sequence ID" value="NZ_JACJQC010000013.1"/>
</dbReference>
<sequence>MIIFNLRSLSVIISAKLRSLPTNNLSCDLWRSRSNYLCITFTLSNLKSLNSYQ</sequence>
<dbReference type="EMBL" id="JACJQC010000013">
    <property type="protein sequence ID" value="MBD2172871.1"/>
    <property type="molecule type" value="Genomic_DNA"/>
</dbReference>
<comment type="caution">
    <text evidence="1">The sequence shown here is derived from an EMBL/GenBank/DDBJ whole genome shotgun (WGS) entry which is preliminary data.</text>
</comment>
<name>A0ABR7ZJN7_ANACY</name>
<evidence type="ECO:0000313" key="1">
    <source>
        <dbReference type="EMBL" id="MBD2172871.1"/>
    </source>
</evidence>
<gene>
    <name evidence="1" type="ORF">H6F81_16740</name>
</gene>
<dbReference type="Proteomes" id="UP000638897">
    <property type="component" value="Unassembled WGS sequence"/>
</dbReference>
<protein>
    <submittedName>
        <fullName evidence="1">Uncharacterized protein</fullName>
    </submittedName>
</protein>
<keyword evidence="2" id="KW-1185">Reference proteome</keyword>
<organism evidence="1 2">
    <name type="scientific">Anabaena cylindrica FACHB-318</name>
    <dbReference type="NCBI Taxonomy" id="2692880"/>
    <lineage>
        <taxon>Bacteria</taxon>
        <taxon>Bacillati</taxon>
        <taxon>Cyanobacteriota</taxon>
        <taxon>Cyanophyceae</taxon>
        <taxon>Nostocales</taxon>
        <taxon>Nostocaceae</taxon>
        <taxon>Anabaena</taxon>
    </lineage>
</organism>
<accession>A0ABR7ZJN7</accession>